<evidence type="ECO:0000313" key="2">
    <source>
        <dbReference type="Proteomes" id="UP000031829"/>
    </source>
</evidence>
<evidence type="ECO:0000313" key="1">
    <source>
        <dbReference type="EMBL" id="AJI22473.1"/>
    </source>
</evidence>
<organism evidence="1 2">
    <name type="scientific">Priestia megaterium (strain ATCC 14581 / DSM 32 / CCUG 1817 / JCM 2506 / NBRC 15308 / NCIMB 9376 / NCTC 10342 / NRRL B-14308 / VKM B-512 / Ford 19)</name>
    <name type="common">Bacillus megaterium</name>
    <dbReference type="NCBI Taxonomy" id="1348623"/>
    <lineage>
        <taxon>Bacteria</taxon>
        <taxon>Bacillati</taxon>
        <taxon>Bacillota</taxon>
        <taxon>Bacilli</taxon>
        <taxon>Bacillales</taxon>
        <taxon>Bacillaceae</taxon>
        <taxon>Priestia</taxon>
    </lineage>
</organism>
<dbReference type="HOGENOM" id="CLU_065853_0_1_9"/>
<dbReference type="PANTHER" id="PTHR35802">
    <property type="entry name" value="PROTEASE SYNTHASE AND SPORULATION PROTEIN PAI 2"/>
    <property type="match status" value="1"/>
</dbReference>
<dbReference type="Proteomes" id="UP000031829">
    <property type="component" value="Chromosome"/>
</dbReference>
<accession>A0A0B6APC5</accession>
<dbReference type="Gene3D" id="2.30.110.10">
    <property type="entry name" value="Electron Transport, Fmn-binding Protein, Chain A"/>
    <property type="match status" value="1"/>
</dbReference>
<dbReference type="AlphaFoldDB" id="A0A0B6APC5"/>
<dbReference type="RefSeq" id="WP_034650256.1">
    <property type="nucleotide sequence ID" value="NZ_BCVB01000006.1"/>
</dbReference>
<dbReference type="GeneID" id="93643817"/>
<dbReference type="InterPro" id="IPR012349">
    <property type="entry name" value="Split_barrel_FMN-bd"/>
</dbReference>
<proteinExistence type="predicted"/>
<name>A0A0B6APC5_PRIM2</name>
<dbReference type="KEGG" id="bmeg:BG04_303"/>
<dbReference type="SUPFAM" id="SSF50475">
    <property type="entry name" value="FMN-binding split barrel"/>
    <property type="match status" value="1"/>
</dbReference>
<dbReference type="PANTHER" id="PTHR35802:SF1">
    <property type="entry name" value="PROTEASE SYNTHASE AND SPORULATION PROTEIN PAI 2"/>
    <property type="match status" value="1"/>
</dbReference>
<dbReference type="InterPro" id="IPR007396">
    <property type="entry name" value="TR_PAI2-type"/>
</dbReference>
<sequence>MYIPKYFKVNEEQIMYEFIEDNGFATLFSYHNEKPYATHLPLMLNRKEKALYGHFARPNLQWKDAENQEILVVFQGPHCYISPSWYETNQAVPTWNYEAVHVYGTMKVIEEPTELLGLLRKMVEKYESPSSTYTLDDVDPAYMNGLSKGIIGFKIDISKMEGKQKISQNHSVERQQLVIEKLEQTSRENETKIAELMKQNVQRVLKK</sequence>
<protein>
    <submittedName>
        <fullName evidence="1">Putative FMN-binding domain protein</fullName>
    </submittedName>
</protein>
<dbReference type="Pfam" id="PF04299">
    <property type="entry name" value="FMN_bind_2"/>
    <property type="match status" value="1"/>
</dbReference>
<dbReference type="PIRSF" id="PIRSF010372">
    <property type="entry name" value="PaiB"/>
    <property type="match status" value="1"/>
</dbReference>
<gene>
    <name evidence="1" type="ORF">BG04_303</name>
</gene>
<dbReference type="EMBL" id="CP009920">
    <property type="protein sequence ID" value="AJI22473.1"/>
    <property type="molecule type" value="Genomic_DNA"/>
</dbReference>
<reference evidence="1 2" key="1">
    <citation type="journal article" date="2015" name="Genome Announc.">
        <title>Complete genome sequences for 35 biothreat assay-relevant bacillus species.</title>
        <authorList>
            <person name="Johnson S.L."/>
            <person name="Daligault H.E."/>
            <person name="Davenport K.W."/>
            <person name="Jaissle J."/>
            <person name="Frey K.G."/>
            <person name="Ladner J.T."/>
            <person name="Broomall S.M."/>
            <person name="Bishop-Lilly K.A."/>
            <person name="Bruce D.C."/>
            <person name="Gibbons H.S."/>
            <person name="Coyne S.R."/>
            <person name="Lo C.C."/>
            <person name="Meincke L."/>
            <person name="Munk A.C."/>
            <person name="Koroleva G.I."/>
            <person name="Rosenzweig C.N."/>
            <person name="Palacios G.F."/>
            <person name="Redden C.L."/>
            <person name="Minogue T.D."/>
            <person name="Chain P.S."/>
        </authorList>
    </citation>
    <scope>NUCLEOTIDE SEQUENCE [LARGE SCALE GENOMIC DNA]</scope>
    <source>
        <strain evidence="2">ATCC 14581 / DSM 32 / JCM 2506 / NBRC 15308 / NCIMB 9376 / NCTC 10342 / NRRL B-14308 / VKM B-512</strain>
    </source>
</reference>